<keyword evidence="7" id="KW-0342">GTP-binding</keyword>
<keyword evidence="11" id="KW-1185">Reference proteome</keyword>
<keyword evidence="8" id="KW-0464">Manganese</keyword>
<evidence type="ECO:0000256" key="5">
    <source>
        <dbReference type="ARBA" id="ARBA00022741"/>
    </source>
</evidence>
<dbReference type="InterPro" id="IPR001233">
    <property type="entry name" value="RtcB"/>
</dbReference>
<protein>
    <recommendedName>
        <fullName evidence="2">3'-phosphate/5'-hydroxy nucleic acid ligase</fullName>
        <ecNumber evidence="2">6.5.1.8</ecNumber>
    </recommendedName>
</protein>
<evidence type="ECO:0000256" key="2">
    <source>
        <dbReference type="ARBA" id="ARBA00012726"/>
    </source>
</evidence>
<dbReference type="Proteomes" id="UP001501578">
    <property type="component" value="Unassembled WGS sequence"/>
</dbReference>
<keyword evidence="3" id="KW-0436">Ligase</keyword>
<evidence type="ECO:0000256" key="9">
    <source>
        <dbReference type="ARBA" id="ARBA00047746"/>
    </source>
</evidence>
<dbReference type="PANTHER" id="PTHR43749:SF2">
    <property type="entry name" value="RNA-SPLICING LIGASE RTCB"/>
    <property type="match status" value="1"/>
</dbReference>
<dbReference type="PANTHER" id="PTHR43749">
    <property type="entry name" value="RNA-SPLICING LIGASE RTCB"/>
    <property type="match status" value="1"/>
</dbReference>
<proteinExistence type="predicted"/>
<dbReference type="Gene3D" id="3.90.1860.10">
    <property type="entry name" value="tRNA-splicing ligase RtcB"/>
    <property type="match status" value="1"/>
</dbReference>
<evidence type="ECO:0000256" key="6">
    <source>
        <dbReference type="ARBA" id="ARBA00022800"/>
    </source>
</evidence>
<accession>A0ABN1NZN8</accession>
<evidence type="ECO:0000256" key="8">
    <source>
        <dbReference type="ARBA" id="ARBA00023211"/>
    </source>
</evidence>
<comment type="caution">
    <text evidence="10">The sequence shown here is derived from an EMBL/GenBank/DDBJ whole genome shotgun (WGS) entry which is preliminary data.</text>
</comment>
<organism evidence="10 11">
    <name type="scientific">Nonomuraea longicatena</name>
    <dbReference type="NCBI Taxonomy" id="83682"/>
    <lineage>
        <taxon>Bacteria</taxon>
        <taxon>Bacillati</taxon>
        <taxon>Actinomycetota</taxon>
        <taxon>Actinomycetes</taxon>
        <taxon>Streptosporangiales</taxon>
        <taxon>Streptosporangiaceae</taxon>
        <taxon>Nonomuraea</taxon>
    </lineage>
</organism>
<keyword evidence="4" id="KW-0479">Metal-binding</keyword>
<evidence type="ECO:0000313" key="10">
    <source>
        <dbReference type="EMBL" id="GAA0919781.1"/>
    </source>
</evidence>
<dbReference type="Pfam" id="PF01139">
    <property type="entry name" value="RtcB"/>
    <property type="match status" value="2"/>
</dbReference>
<dbReference type="InterPro" id="IPR036025">
    <property type="entry name" value="RtcB-like_sf"/>
</dbReference>
<gene>
    <name evidence="10" type="ORF">GCM10009560_17570</name>
</gene>
<comment type="cofactor">
    <cofactor evidence="1">
        <name>Mn(2+)</name>
        <dbReference type="ChEBI" id="CHEBI:29035"/>
    </cofactor>
</comment>
<dbReference type="RefSeq" id="WP_343949214.1">
    <property type="nucleotide sequence ID" value="NZ_BAAAHQ010000007.1"/>
</dbReference>
<name>A0ABN1NZN8_9ACTN</name>
<evidence type="ECO:0000256" key="3">
    <source>
        <dbReference type="ARBA" id="ARBA00022598"/>
    </source>
</evidence>
<sequence length="385" mass="41697">MSPNQPAPNLLSWASEIDERAVEQAARTARMPFVAGHVALMPDAHVGIGATVGSVIPTENAVIPAAVGVDIGCGMVATETTLTAADLPETLAALMPMIERRIPATVGKGGADPVVDRALGGLGLPHTGLDERQTKKVADQFGTLGSGNHFVEVCLDERDRVWTVLHSGSRGIGNQLATMHIKLAKQAMRHQEVALEDTDLAYFAQSTPEFTAYIEDMLWSQRYAMASRARMDTVLVEALFQVAGRGQRVRTINCHHNFTQRETHAGRSLWITRKGAIKAAAGDEGVIPGSMGTRSYIVRGLGNPLSYDSCAHGAGRRMSRTQAKRELSASSLRAAMRGRTWNADRAAALVDEHPEAYKPIDRVMADQSDLVEVQHTLRQIFNYKG</sequence>
<keyword evidence="6" id="KW-0692">RNA repair</keyword>
<evidence type="ECO:0000256" key="4">
    <source>
        <dbReference type="ARBA" id="ARBA00022723"/>
    </source>
</evidence>
<evidence type="ECO:0000256" key="7">
    <source>
        <dbReference type="ARBA" id="ARBA00023134"/>
    </source>
</evidence>
<comment type="catalytic activity">
    <reaction evidence="9">
        <text>a 3'-end 3'-phospho-ribonucleotide-RNA + a 5'-end dephospho-ribonucleoside-RNA + GTP = a ribonucleotidyl-ribonucleotide-RNA + GMP + diphosphate</text>
        <dbReference type="Rhea" id="RHEA:68076"/>
        <dbReference type="Rhea" id="RHEA-COMP:10463"/>
        <dbReference type="Rhea" id="RHEA-COMP:13936"/>
        <dbReference type="Rhea" id="RHEA-COMP:17355"/>
        <dbReference type="ChEBI" id="CHEBI:33019"/>
        <dbReference type="ChEBI" id="CHEBI:37565"/>
        <dbReference type="ChEBI" id="CHEBI:58115"/>
        <dbReference type="ChEBI" id="CHEBI:83062"/>
        <dbReference type="ChEBI" id="CHEBI:138284"/>
        <dbReference type="ChEBI" id="CHEBI:173118"/>
        <dbReference type="EC" id="6.5.1.8"/>
    </reaction>
</comment>
<reference evidence="10 11" key="1">
    <citation type="journal article" date="2019" name="Int. J. Syst. Evol. Microbiol.">
        <title>The Global Catalogue of Microorganisms (GCM) 10K type strain sequencing project: providing services to taxonomists for standard genome sequencing and annotation.</title>
        <authorList>
            <consortium name="The Broad Institute Genomics Platform"/>
            <consortium name="The Broad Institute Genome Sequencing Center for Infectious Disease"/>
            <person name="Wu L."/>
            <person name="Ma J."/>
        </authorList>
    </citation>
    <scope>NUCLEOTIDE SEQUENCE [LARGE SCALE GENOMIC DNA]</scope>
    <source>
        <strain evidence="10 11">JCM 11136</strain>
    </source>
</reference>
<evidence type="ECO:0000256" key="1">
    <source>
        <dbReference type="ARBA" id="ARBA00001936"/>
    </source>
</evidence>
<dbReference type="EC" id="6.5.1.8" evidence="2"/>
<dbReference type="EMBL" id="BAAAHQ010000007">
    <property type="protein sequence ID" value="GAA0919781.1"/>
    <property type="molecule type" value="Genomic_DNA"/>
</dbReference>
<dbReference type="InterPro" id="IPR052915">
    <property type="entry name" value="RtcB-like"/>
</dbReference>
<dbReference type="SUPFAM" id="SSF103365">
    <property type="entry name" value="Hypothetical protein PH1602"/>
    <property type="match status" value="1"/>
</dbReference>
<evidence type="ECO:0000313" key="11">
    <source>
        <dbReference type="Proteomes" id="UP001501578"/>
    </source>
</evidence>
<keyword evidence="5" id="KW-0547">Nucleotide-binding</keyword>